<feature type="transmembrane region" description="Helical" evidence="1">
    <location>
        <begin position="131"/>
        <end position="150"/>
    </location>
</feature>
<keyword evidence="3" id="KW-1185">Reference proteome</keyword>
<proteinExistence type="predicted"/>
<keyword evidence="1" id="KW-0812">Transmembrane</keyword>
<feature type="transmembrane region" description="Helical" evidence="1">
    <location>
        <begin position="45"/>
        <end position="65"/>
    </location>
</feature>
<feature type="transmembrane region" description="Helical" evidence="1">
    <location>
        <begin position="70"/>
        <end position="90"/>
    </location>
</feature>
<protein>
    <submittedName>
        <fullName evidence="2">Uncharacterized protein</fullName>
    </submittedName>
</protein>
<dbReference type="Proteomes" id="UP000245489">
    <property type="component" value="Unassembled WGS sequence"/>
</dbReference>
<feature type="transmembrane region" description="Helical" evidence="1">
    <location>
        <begin position="12"/>
        <end position="33"/>
    </location>
</feature>
<sequence>MMEKIKLLFNKNRFTFLAYIIPFSIIFIGNYFVNHVFSGERPLKYFGLEAYQIIIIIGLIPILFLKENNLLRIMAIWMMINTIMPFHKIYKWFSNTELAHYLANYLGIDNNLVLGFILCIAGFFHHKIRNVALFILLGLTFYTIYCQYLKMN</sequence>
<keyword evidence="1" id="KW-1133">Transmembrane helix</keyword>
<dbReference type="EMBL" id="QGGO01000002">
    <property type="protein sequence ID" value="PWK28909.1"/>
    <property type="molecule type" value="Genomic_DNA"/>
</dbReference>
<feature type="transmembrane region" description="Helical" evidence="1">
    <location>
        <begin position="102"/>
        <end position="124"/>
    </location>
</feature>
<organism evidence="2 3">
    <name type="scientific">Arcicella aurantiaca</name>
    <dbReference type="NCBI Taxonomy" id="591202"/>
    <lineage>
        <taxon>Bacteria</taxon>
        <taxon>Pseudomonadati</taxon>
        <taxon>Bacteroidota</taxon>
        <taxon>Cytophagia</taxon>
        <taxon>Cytophagales</taxon>
        <taxon>Flectobacillaceae</taxon>
        <taxon>Arcicella</taxon>
    </lineage>
</organism>
<keyword evidence="1" id="KW-0472">Membrane</keyword>
<dbReference type="AlphaFoldDB" id="A0A316EJ88"/>
<evidence type="ECO:0000313" key="2">
    <source>
        <dbReference type="EMBL" id="PWK28909.1"/>
    </source>
</evidence>
<name>A0A316EJ88_9BACT</name>
<evidence type="ECO:0000256" key="1">
    <source>
        <dbReference type="SAM" id="Phobius"/>
    </source>
</evidence>
<reference evidence="2 3" key="1">
    <citation type="submission" date="2018-05" db="EMBL/GenBank/DDBJ databases">
        <title>Genomic Encyclopedia of Archaeal and Bacterial Type Strains, Phase II (KMG-II): from individual species to whole genera.</title>
        <authorList>
            <person name="Goeker M."/>
        </authorList>
    </citation>
    <scope>NUCLEOTIDE SEQUENCE [LARGE SCALE GENOMIC DNA]</scope>
    <source>
        <strain evidence="2 3">DSM 22214</strain>
    </source>
</reference>
<gene>
    <name evidence="2" type="ORF">LV89_00462</name>
</gene>
<accession>A0A316EJ88</accession>
<comment type="caution">
    <text evidence="2">The sequence shown here is derived from an EMBL/GenBank/DDBJ whole genome shotgun (WGS) entry which is preliminary data.</text>
</comment>
<evidence type="ECO:0000313" key="3">
    <source>
        <dbReference type="Proteomes" id="UP000245489"/>
    </source>
</evidence>